<evidence type="ECO:0000256" key="1">
    <source>
        <dbReference type="SAM" id="MobiDB-lite"/>
    </source>
</evidence>
<sequence length="124" mass="13609">MLQSLAPYPFRPPGGEKQNKLASQTELLEVSRWPKMRAGTYIFSSLCSTTGIPFPLFQMEMVLESLVEAKRGKRAATGDIPPSLPPSVLVFPFLYYRTTGTTGDSAPPEETTSTHGPPPPRRSL</sequence>
<evidence type="ECO:0000313" key="2">
    <source>
        <dbReference type="EMBL" id="TNN78981.1"/>
    </source>
</evidence>
<gene>
    <name evidence="2" type="ORF">EYF80_010660</name>
</gene>
<dbReference type="EMBL" id="SRLO01000068">
    <property type="protein sequence ID" value="TNN78981.1"/>
    <property type="molecule type" value="Genomic_DNA"/>
</dbReference>
<feature type="compositionally biased region" description="Polar residues" evidence="1">
    <location>
        <begin position="100"/>
        <end position="115"/>
    </location>
</feature>
<keyword evidence="3" id="KW-1185">Reference proteome</keyword>
<organism evidence="2 3">
    <name type="scientific">Liparis tanakae</name>
    <name type="common">Tanaka's snailfish</name>
    <dbReference type="NCBI Taxonomy" id="230148"/>
    <lineage>
        <taxon>Eukaryota</taxon>
        <taxon>Metazoa</taxon>
        <taxon>Chordata</taxon>
        <taxon>Craniata</taxon>
        <taxon>Vertebrata</taxon>
        <taxon>Euteleostomi</taxon>
        <taxon>Actinopterygii</taxon>
        <taxon>Neopterygii</taxon>
        <taxon>Teleostei</taxon>
        <taxon>Neoteleostei</taxon>
        <taxon>Acanthomorphata</taxon>
        <taxon>Eupercaria</taxon>
        <taxon>Perciformes</taxon>
        <taxon>Cottioidei</taxon>
        <taxon>Cottales</taxon>
        <taxon>Liparidae</taxon>
        <taxon>Liparis</taxon>
    </lineage>
</organism>
<dbReference type="AlphaFoldDB" id="A0A4Z2IMG7"/>
<feature type="region of interest" description="Disordered" evidence="1">
    <location>
        <begin position="1"/>
        <end position="23"/>
    </location>
</feature>
<reference evidence="2 3" key="1">
    <citation type="submission" date="2019-03" db="EMBL/GenBank/DDBJ databases">
        <title>First draft genome of Liparis tanakae, snailfish: a comprehensive survey of snailfish specific genes.</title>
        <authorList>
            <person name="Kim W."/>
            <person name="Song I."/>
            <person name="Jeong J.-H."/>
            <person name="Kim D."/>
            <person name="Kim S."/>
            <person name="Ryu S."/>
            <person name="Song J.Y."/>
            <person name="Lee S.K."/>
        </authorList>
    </citation>
    <scope>NUCLEOTIDE SEQUENCE [LARGE SCALE GENOMIC DNA]</scope>
    <source>
        <tissue evidence="2">Muscle</tissue>
    </source>
</reference>
<name>A0A4Z2IMG7_9TELE</name>
<accession>A0A4Z2IMG7</accession>
<feature type="region of interest" description="Disordered" evidence="1">
    <location>
        <begin position="100"/>
        <end position="124"/>
    </location>
</feature>
<proteinExistence type="predicted"/>
<protein>
    <submittedName>
        <fullName evidence="2">Uncharacterized protein</fullName>
    </submittedName>
</protein>
<dbReference type="Proteomes" id="UP000314294">
    <property type="component" value="Unassembled WGS sequence"/>
</dbReference>
<comment type="caution">
    <text evidence="2">The sequence shown here is derived from an EMBL/GenBank/DDBJ whole genome shotgun (WGS) entry which is preliminary data.</text>
</comment>
<evidence type="ECO:0000313" key="3">
    <source>
        <dbReference type="Proteomes" id="UP000314294"/>
    </source>
</evidence>